<dbReference type="RefSeq" id="WP_044027253.1">
    <property type="nucleotide sequence ID" value="NC_009342.1"/>
</dbReference>
<evidence type="ECO:0000313" key="1">
    <source>
        <dbReference type="EMBL" id="BAQ21179.1"/>
    </source>
</evidence>
<dbReference type="KEGG" id="cgt:cgR_6117"/>
<organism evidence="1">
    <name type="scientific">Corynebacterium glutamicum (strain R)</name>
    <dbReference type="NCBI Taxonomy" id="340322"/>
    <lineage>
        <taxon>Bacteria</taxon>
        <taxon>Bacillati</taxon>
        <taxon>Actinomycetota</taxon>
        <taxon>Actinomycetes</taxon>
        <taxon>Mycobacteriales</taxon>
        <taxon>Corynebacteriaceae</taxon>
        <taxon>Corynebacterium</taxon>
    </lineage>
</organism>
<gene>
    <name evidence="1" type="ordered locus">cgR_6117</name>
</gene>
<reference evidence="1" key="1">
    <citation type="journal article" date="2007" name="Microbiology">
        <title>Comparative analysis of the Corynebacterium glutamicum group and complete genome sequence of strain R.</title>
        <authorList>
            <person name="Yukawa H."/>
            <person name="Omumasaba C.A."/>
            <person name="Nonaka H."/>
            <person name="Kos P."/>
            <person name="Okai N."/>
            <person name="Suzuki N."/>
            <person name="Suda M."/>
            <person name="Tsuge Y."/>
            <person name="Watanabe J."/>
            <person name="Ikeda Y."/>
            <person name="Vertes A.A."/>
            <person name="Inui M."/>
        </authorList>
    </citation>
    <scope>NUCLEOTIDE SEQUENCE</scope>
    <source>
        <strain evidence="1">R</strain>
    </source>
</reference>
<dbReference type="Proteomes" id="UP000006698">
    <property type="component" value="Chromosome"/>
</dbReference>
<accession>A0AB72VFM5</accession>
<proteinExistence type="predicted"/>
<protein>
    <submittedName>
        <fullName evidence="1">Uncharacterized protein</fullName>
    </submittedName>
</protein>
<sequence length="235" mass="26479">MANPAELLHTQLSEWRKTGSLKTTRNLPSEVGWSDMRFAVTNLQNCIDLLNKMEANGQQITAWTSYIESWNRAVFGLDVPWSGSSGANGGVDEHALNSLLSLSAFLDLYVPKLNEGGLDSLRDMLDSDILNKPAQDYPFELKAYLARVRNHLEWCIENFDKLGEFELHEAAMQFRMTVLFMASSAPNATEKNRWATFIKDKFVWPFTTSTMTTAPANWAASQLGELGQHLFELLP</sequence>
<name>A0AB72VFM5_CORGB</name>
<dbReference type="EMBL" id="AP009044">
    <property type="protein sequence ID" value="BAQ21179.1"/>
    <property type="molecule type" value="Genomic_DNA"/>
</dbReference>
<dbReference type="AlphaFoldDB" id="A0AB72VFM5"/>